<dbReference type="AlphaFoldDB" id="A0A502DZ78"/>
<evidence type="ECO:0000313" key="2">
    <source>
        <dbReference type="Proteomes" id="UP000319212"/>
    </source>
</evidence>
<organism evidence="1 2">
    <name type="scientific">Variovorax guangxiensis</name>
    <dbReference type="NCBI Taxonomy" id="1775474"/>
    <lineage>
        <taxon>Bacteria</taxon>
        <taxon>Pseudomonadati</taxon>
        <taxon>Pseudomonadota</taxon>
        <taxon>Betaproteobacteria</taxon>
        <taxon>Burkholderiales</taxon>
        <taxon>Comamonadaceae</taxon>
        <taxon>Variovorax</taxon>
    </lineage>
</organism>
<accession>A0A502DZ78</accession>
<evidence type="ECO:0000313" key="1">
    <source>
        <dbReference type="EMBL" id="TPG30828.1"/>
    </source>
</evidence>
<dbReference type="OrthoDB" id="8856951at2"/>
<reference evidence="1 2" key="1">
    <citation type="journal article" date="2019" name="Environ. Microbiol.">
        <title>Species interactions and distinct microbial communities in high Arctic permafrost affected cryosols are associated with the CH4 and CO2 gas fluxes.</title>
        <authorList>
            <person name="Altshuler I."/>
            <person name="Hamel J."/>
            <person name="Turney S."/>
            <person name="Magnuson E."/>
            <person name="Levesque R."/>
            <person name="Greer C."/>
            <person name="Whyte L.G."/>
        </authorList>
    </citation>
    <scope>NUCLEOTIDE SEQUENCE [LARGE SCALE GENOMIC DNA]</scope>
    <source>
        <strain evidence="1 2">S06.C</strain>
    </source>
</reference>
<gene>
    <name evidence="1" type="ORF">EAH82_05090</name>
</gene>
<sequence>MLTTAQKADILRKSGCAVPIAEEPSTAWSHAVDTLFVEYVAARAAKSLRDAEEARQLDRLRCMSATSHSGFGAPTQFA</sequence>
<protein>
    <submittedName>
        <fullName evidence="1">Uncharacterized protein</fullName>
    </submittedName>
</protein>
<comment type="caution">
    <text evidence="1">The sequence shown here is derived from an EMBL/GenBank/DDBJ whole genome shotgun (WGS) entry which is preliminary data.</text>
</comment>
<dbReference type="RefSeq" id="WP_140839171.1">
    <property type="nucleotide sequence ID" value="NZ_RCZI01000001.1"/>
</dbReference>
<dbReference type="EMBL" id="RCZI01000001">
    <property type="protein sequence ID" value="TPG30828.1"/>
    <property type="molecule type" value="Genomic_DNA"/>
</dbReference>
<proteinExistence type="predicted"/>
<name>A0A502DZ78_9BURK</name>
<dbReference type="Proteomes" id="UP000319212">
    <property type="component" value="Unassembled WGS sequence"/>
</dbReference>